<evidence type="ECO:0000313" key="1">
    <source>
        <dbReference type="Proteomes" id="UP000515153"/>
    </source>
</evidence>
<sequence>MSVREQSGVQRLKENMCPTKNLNHAALRLDKTESCSHPRNFQFQIEFGYPLYSWFTGVNHRTPTVKAARDARQDEMDTPQIMAQALAVVSIGLHIVIQVEAMRGEYLRLIAKQSDRGWVKPVNSLLRDAVLRCAPACLSPAGRGVTAKAYDIWDQDGCASLDLDLTDVIRNLMGPGTGRVAVLES</sequence>
<organism evidence="1 2">
    <name type="scientific">Pyricularia grisea</name>
    <name type="common">Crabgrass-specific blast fungus</name>
    <name type="synonym">Magnaporthe grisea</name>
    <dbReference type="NCBI Taxonomy" id="148305"/>
    <lineage>
        <taxon>Eukaryota</taxon>
        <taxon>Fungi</taxon>
        <taxon>Dikarya</taxon>
        <taxon>Ascomycota</taxon>
        <taxon>Pezizomycotina</taxon>
        <taxon>Sordariomycetes</taxon>
        <taxon>Sordariomycetidae</taxon>
        <taxon>Magnaporthales</taxon>
        <taxon>Pyriculariaceae</taxon>
        <taxon>Pyricularia</taxon>
    </lineage>
</organism>
<dbReference type="RefSeq" id="XP_030987974.1">
    <property type="nucleotide sequence ID" value="XM_031122228.1"/>
</dbReference>
<name>A0A6P8BLS5_PYRGI</name>
<dbReference type="AlphaFoldDB" id="A0A6P8BLS5"/>
<keyword evidence="1" id="KW-1185">Reference proteome</keyword>
<proteinExistence type="predicted"/>
<dbReference type="GeneID" id="41957140"/>
<accession>A0A6P8BLS5</accession>
<reference evidence="2" key="2">
    <citation type="submission" date="2019-10" db="EMBL/GenBank/DDBJ databases">
        <authorList>
            <consortium name="NCBI Genome Project"/>
        </authorList>
    </citation>
    <scope>NUCLEOTIDE SEQUENCE</scope>
    <source>
        <strain evidence="2">NI907</strain>
    </source>
</reference>
<reference evidence="2" key="3">
    <citation type="submission" date="2025-08" db="UniProtKB">
        <authorList>
            <consortium name="RefSeq"/>
        </authorList>
    </citation>
    <scope>IDENTIFICATION</scope>
    <source>
        <strain evidence="2">NI907</strain>
    </source>
</reference>
<protein>
    <submittedName>
        <fullName evidence="2">Uncharacterized protein</fullName>
    </submittedName>
</protein>
<evidence type="ECO:0000313" key="2">
    <source>
        <dbReference type="RefSeq" id="XP_030987974.1"/>
    </source>
</evidence>
<gene>
    <name evidence="2" type="ORF">PgNI_02161</name>
</gene>
<dbReference type="Proteomes" id="UP000515153">
    <property type="component" value="Unplaced"/>
</dbReference>
<reference evidence="2" key="1">
    <citation type="journal article" date="2019" name="Mol. Biol. Evol.">
        <title>Blast fungal genomes show frequent chromosomal changes, gene gains and losses, and effector gene turnover.</title>
        <authorList>
            <person name="Gomez Luciano L.B."/>
            <person name="Jason Tsai I."/>
            <person name="Chuma I."/>
            <person name="Tosa Y."/>
            <person name="Chen Y.H."/>
            <person name="Li J.Y."/>
            <person name="Li M.Y."/>
            <person name="Jade Lu M.Y."/>
            <person name="Nakayashiki H."/>
            <person name="Li W.H."/>
        </authorList>
    </citation>
    <scope>NUCLEOTIDE SEQUENCE</scope>
    <source>
        <strain evidence="2">NI907</strain>
    </source>
</reference>
<dbReference type="KEGG" id="pgri:PgNI_02161"/>